<proteinExistence type="predicted"/>
<gene>
    <name evidence="2" type="ORF">ACFOS1_17165</name>
</gene>
<dbReference type="SUPFAM" id="SSF54975">
    <property type="entry name" value="Acylphosphatase/BLUF domain-like"/>
    <property type="match status" value="1"/>
</dbReference>
<dbReference type="RefSeq" id="WP_290236871.1">
    <property type="nucleotide sequence ID" value="NZ_JAUFPZ010000002.1"/>
</dbReference>
<dbReference type="InterPro" id="IPR036046">
    <property type="entry name" value="Acylphosphatase-like_dom_sf"/>
</dbReference>
<evidence type="ECO:0000313" key="3">
    <source>
        <dbReference type="Proteomes" id="UP001595793"/>
    </source>
</evidence>
<dbReference type="EMBL" id="JBHSAS010000012">
    <property type="protein sequence ID" value="MFC4029154.1"/>
    <property type="molecule type" value="Genomic_DNA"/>
</dbReference>
<evidence type="ECO:0000259" key="1">
    <source>
        <dbReference type="PROSITE" id="PS50925"/>
    </source>
</evidence>
<dbReference type="SMART" id="SM01034">
    <property type="entry name" value="BLUF"/>
    <property type="match status" value="1"/>
</dbReference>
<comment type="caution">
    <text evidence="2">The sequence shown here is derived from an EMBL/GenBank/DDBJ whole genome shotgun (WGS) entry which is preliminary data.</text>
</comment>
<dbReference type="InterPro" id="IPR007024">
    <property type="entry name" value="BLUF_domain"/>
</dbReference>
<reference evidence="3" key="1">
    <citation type="journal article" date="2019" name="Int. J. Syst. Evol. Microbiol.">
        <title>The Global Catalogue of Microorganisms (GCM) 10K type strain sequencing project: providing services to taxonomists for standard genome sequencing and annotation.</title>
        <authorList>
            <consortium name="The Broad Institute Genomics Platform"/>
            <consortium name="The Broad Institute Genome Sequencing Center for Infectious Disease"/>
            <person name="Wu L."/>
            <person name="Ma J."/>
        </authorList>
    </citation>
    <scope>NUCLEOTIDE SEQUENCE [LARGE SCALE GENOMIC DNA]</scope>
    <source>
        <strain evidence="3">CECT 9128</strain>
    </source>
</reference>
<dbReference type="Pfam" id="PF04940">
    <property type="entry name" value="BLUF"/>
    <property type="match status" value="1"/>
</dbReference>
<feature type="domain" description="BLUF" evidence="1">
    <location>
        <begin position="3"/>
        <end position="94"/>
    </location>
</feature>
<evidence type="ECO:0000313" key="2">
    <source>
        <dbReference type="EMBL" id="MFC4029154.1"/>
    </source>
</evidence>
<dbReference type="Proteomes" id="UP001595793">
    <property type="component" value="Unassembled WGS sequence"/>
</dbReference>
<dbReference type="Gene3D" id="3.30.70.100">
    <property type="match status" value="1"/>
</dbReference>
<keyword evidence="3" id="KW-1185">Reference proteome</keyword>
<accession>A0ABV8HE37</accession>
<dbReference type="PROSITE" id="PS50925">
    <property type="entry name" value="BLUF"/>
    <property type="match status" value="1"/>
</dbReference>
<name>A0ABV8HE37_9FLAO</name>
<organism evidence="2 3">
    <name type="scientific">Zunongwangia endophytica</name>
    <dbReference type="NCBI Taxonomy" id="1808945"/>
    <lineage>
        <taxon>Bacteria</taxon>
        <taxon>Pseudomonadati</taxon>
        <taxon>Bacteroidota</taxon>
        <taxon>Flavobacteriia</taxon>
        <taxon>Flavobacteriales</taxon>
        <taxon>Flavobacteriaceae</taxon>
        <taxon>Zunongwangia</taxon>
    </lineage>
</organism>
<sequence length="137" mass="15996">MKRWAICYVSSAAPLLTDKDVDEVLSWTQSWNLDHNLTGMLLYSDGNFFQVIEGETETVKGIFSNIYNDTRHRNLIKIFDKQIDKNSFEFYETNFISKRSKNLIHDDVPYLKCLETLDKSSQIVVRNILSAFLSDKF</sequence>
<protein>
    <submittedName>
        <fullName evidence="2">BLUF domain-containing protein</fullName>
    </submittedName>
</protein>